<reference evidence="4" key="2">
    <citation type="submission" date="2023-05" db="EMBL/GenBank/DDBJ databases">
        <authorList>
            <consortium name="Lawrence Berkeley National Laboratory"/>
            <person name="Steindorff A."/>
            <person name="Hensen N."/>
            <person name="Bonometti L."/>
            <person name="Westerberg I."/>
            <person name="Brannstrom I.O."/>
            <person name="Guillou S."/>
            <person name="Cros-Aarteil S."/>
            <person name="Calhoun S."/>
            <person name="Haridas S."/>
            <person name="Kuo A."/>
            <person name="Mondo S."/>
            <person name="Pangilinan J."/>
            <person name="Riley R."/>
            <person name="Labutti K."/>
            <person name="Andreopoulos B."/>
            <person name="Lipzen A."/>
            <person name="Chen C."/>
            <person name="Yanf M."/>
            <person name="Daum C."/>
            <person name="Ng V."/>
            <person name="Clum A."/>
            <person name="Ohm R."/>
            <person name="Martin F."/>
            <person name="Silar P."/>
            <person name="Natvig D."/>
            <person name="Lalanne C."/>
            <person name="Gautier V."/>
            <person name="Ament-Velasquez S.L."/>
            <person name="Kruys A."/>
            <person name="Hutchinson M.I."/>
            <person name="Powell A.J."/>
            <person name="Barry K."/>
            <person name="Miller A.N."/>
            <person name="Grigoriev I.V."/>
            <person name="Debuchy R."/>
            <person name="Gladieux P."/>
            <person name="Thoren M.H."/>
            <person name="Johannesson H."/>
        </authorList>
    </citation>
    <scope>NUCLEOTIDE SEQUENCE</scope>
    <source>
        <strain evidence="4">CBS 892.96</strain>
    </source>
</reference>
<gene>
    <name evidence="4" type="ORF">QBC36DRAFT_240007</name>
</gene>
<proteinExistence type="predicted"/>
<evidence type="ECO:0000259" key="2">
    <source>
        <dbReference type="Pfam" id="PF17733"/>
    </source>
</evidence>
<feature type="region of interest" description="Disordered" evidence="1">
    <location>
        <begin position="134"/>
        <end position="157"/>
    </location>
</feature>
<sequence length="240" mass="26427">MTTQPTPDQTLLAFNTYPWASDREFMQSLVTTLGPLLSPQSLSSPFTKSQVLSSILSLRASYYTAKFNVPINPLPSTSQTNLPSPDEEILRKSSWLYVNIQKKLHNTSIPPELQQQQQAQEDVPEWQKSGGIKVDLSKKAVDDDGEQGEGGDRKGEYPNKFRAIIEAVTTGKTIEGIREIEERVVRVEGVSPVGGRKVPLKPWEKNKAMVVENGAAGPGEEGGNHFGKVLDEDFPPLPEA</sequence>
<organism evidence="4 5">
    <name type="scientific">Triangularia setosa</name>
    <dbReference type="NCBI Taxonomy" id="2587417"/>
    <lineage>
        <taxon>Eukaryota</taxon>
        <taxon>Fungi</taxon>
        <taxon>Dikarya</taxon>
        <taxon>Ascomycota</taxon>
        <taxon>Pezizomycotina</taxon>
        <taxon>Sordariomycetes</taxon>
        <taxon>Sordariomycetidae</taxon>
        <taxon>Sordariales</taxon>
        <taxon>Podosporaceae</taxon>
        <taxon>Triangularia</taxon>
    </lineage>
</organism>
<evidence type="ECO:0000313" key="5">
    <source>
        <dbReference type="Proteomes" id="UP001302321"/>
    </source>
</evidence>
<dbReference type="Pfam" id="PF25871">
    <property type="entry name" value="HTH_76"/>
    <property type="match status" value="1"/>
</dbReference>
<dbReference type="InterPro" id="IPR058841">
    <property type="entry name" value="HTH_76"/>
</dbReference>
<reference evidence="4" key="1">
    <citation type="journal article" date="2023" name="Mol. Phylogenet. Evol.">
        <title>Genome-scale phylogeny and comparative genomics of the fungal order Sordariales.</title>
        <authorList>
            <person name="Hensen N."/>
            <person name="Bonometti L."/>
            <person name="Westerberg I."/>
            <person name="Brannstrom I.O."/>
            <person name="Guillou S."/>
            <person name="Cros-Aarteil S."/>
            <person name="Calhoun S."/>
            <person name="Haridas S."/>
            <person name="Kuo A."/>
            <person name="Mondo S."/>
            <person name="Pangilinan J."/>
            <person name="Riley R."/>
            <person name="LaButti K."/>
            <person name="Andreopoulos B."/>
            <person name="Lipzen A."/>
            <person name="Chen C."/>
            <person name="Yan M."/>
            <person name="Daum C."/>
            <person name="Ng V."/>
            <person name="Clum A."/>
            <person name="Steindorff A."/>
            <person name="Ohm R.A."/>
            <person name="Martin F."/>
            <person name="Silar P."/>
            <person name="Natvig D.O."/>
            <person name="Lalanne C."/>
            <person name="Gautier V."/>
            <person name="Ament-Velasquez S.L."/>
            <person name="Kruys A."/>
            <person name="Hutchinson M.I."/>
            <person name="Powell A.J."/>
            <person name="Barry K."/>
            <person name="Miller A.N."/>
            <person name="Grigoriev I.V."/>
            <person name="Debuchy R."/>
            <person name="Gladieux P."/>
            <person name="Hiltunen Thoren M."/>
            <person name="Johannesson H."/>
        </authorList>
    </citation>
    <scope>NUCLEOTIDE SEQUENCE</scope>
    <source>
        <strain evidence="4">CBS 892.96</strain>
    </source>
</reference>
<dbReference type="PANTHER" id="PTHR36855">
    <property type="entry name" value="CHROMOSOME 10, WHOLE GENOME SHOTGUN SEQUENCE"/>
    <property type="match status" value="1"/>
</dbReference>
<evidence type="ECO:0000259" key="3">
    <source>
        <dbReference type="Pfam" id="PF25871"/>
    </source>
</evidence>
<keyword evidence="5" id="KW-1185">Reference proteome</keyword>
<feature type="compositionally biased region" description="Gly residues" evidence="1">
    <location>
        <begin position="216"/>
        <end position="225"/>
    </location>
</feature>
<dbReference type="Proteomes" id="UP001302321">
    <property type="component" value="Unassembled WGS sequence"/>
</dbReference>
<dbReference type="PANTHER" id="PTHR36855:SF1">
    <property type="entry name" value="PEROXISOME MEMBRANE ANCHOR PROTEIN PEX14P N-TERMINAL DOMAIN-CONTAINING PROTEIN"/>
    <property type="match status" value="1"/>
</dbReference>
<feature type="domain" description="PEX14-like helix-turn-helix" evidence="3">
    <location>
        <begin position="9"/>
        <end position="72"/>
    </location>
</feature>
<name>A0AAN7A6I9_9PEZI</name>
<evidence type="ECO:0000313" key="4">
    <source>
        <dbReference type="EMBL" id="KAK4175958.1"/>
    </source>
</evidence>
<dbReference type="InterPro" id="IPR040554">
    <property type="entry name" value="KPWE_PEX14_dom"/>
</dbReference>
<accession>A0AAN7A6I9</accession>
<evidence type="ECO:0000256" key="1">
    <source>
        <dbReference type="SAM" id="MobiDB-lite"/>
    </source>
</evidence>
<feature type="region of interest" description="Disordered" evidence="1">
    <location>
        <begin position="213"/>
        <end position="240"/>
    </location>
</feature>
<dbReference type="EMBL" id="MU866214">
    <property type="protein sequence ID" value="KAK4175958.1"/>
    <property type="molecule type" value="Genomic_DNA"/>
</dbReference>
<dbReference type="AlphaFoldDB" id="A0AAN7A6I9"/>
<dbReference type="Pfam" id="PF17733">
    <property type="entry name" value="KPWE_dom"/>
    <property type="match status" value="1"/>
</dbReference>
<comment type="caution">
    <text evidence="4">The sequence shown here is derived from an EMBL/GenBank/DDBJ whole genome shotgun (WGS) entry which is preliminary data.</text>
</comment>
<feature type="domain" description="Peroxisomal membrane protein PEX14-like KPWE" evidence="2">
    <location>
        <begin position="157"/>
        <end position="205"/>
    </location>
</feature>
<protein>
    <submittedName>
        <fullName evidence="4">Uncharacterized protein</fullName>
    </submittedName>
</protein>